<name>A0A7K3LX48_9ACTN</name>
<dbReference type="Pfam" id="PF11392">
    <property type="entry name" value="AllH"/>
    <property type="match status" value="1"/>
</dbReference>
<proteinExistence type="predicted"/>
<keyword evidence="2" id="KW-1185">Reference proteome</keyword>
<dbReference type="EMBL" id="WLZY01000001">
    <property type="protein sequence ID" value="NDL55604.1"/>
    <property type="molecule type" value="Genomic_DNA"/>
</dbReference>
<accession>A0A7K3LX48</accession>
<evidence type="ECO:0000313" key="1">
    <source>
        <dbReference type="EMBL" id="NDL55604.1"/>
    </source>
</evidence>
<dbReference type="AlphaFoldDB" id="A0A7K3LX48"/>
<organism evidence="1 2">
    <name type="scientific">Phytoactinopolyspora mesophila</name>
    <dbReference type="NCBI Taxonomy" id="2650750"/>
    <lineage>
        <taxon>Bacteria</taxon>
        <taxon>Bacillati</taxon>
        <taxon>Actinomycetota</taxon>
        <taxon>Actinomycetes</taxon>
        <taxon>Jiangellales</taxon>
        <taxon>Jiangellaceae</taxon>
        <taxon>Phytoactinopolyspora</taxon>
    </lineage>
</organism>
<reference evidence="1 2" key="1">
    <citation type="submission" date="2019-11" db="EMBL/GenBank/DDBJ databases">
        <authorList>
            <person name="Li X.-J."/>
            <person name="Feng X.-M."/>
        </authorList>
    </citation>
    <scope>NUCLEOTIDE SEQUENCE [LARGE SCALE GENOMIC DNA]</scope>
    <source>
        <strain evidence="1 2">XMNu-373</strain>
    </source>
</reference>
<sequence length="282" mass="29091">MLHSTMTPGQDAPGIRWLTAAAGSALTPLLRGPRRNGEVVARTTDMVAVHVTGAEPALVCVTNTRAARLPCAMIVDTPLPAATVGTPAAIGNGRLRLPTAVVSVARWWPARAPHVFDAALCVRRAARCPRPDLDELVRQAAALLTDGLSTDRHRLGDAVDALLGLGPGLTPAGDDVLAGALTTLRAVHSRRADELTAAIEAAAPLSRTTTVSAGLLAYAAQGRCVPELAALLAALESPGGDVQSAHRDLLTVGHTSGSALYAGVLCALLRADHPMSDRRPAL</sequence>
<evidence type="ECO:0000313" key="2">
    <source>
        <dbReference type="Proteomes" id="UP000460435"/>
    </source>
</evidence>
<dbReference type="InterPro" id="IPR021530">
    <property type="entry name" value="AllH-like"/>
</dbReference>
<comment type="caution">
    <text evidence="1">The sequence shown here is derived from an EMBL/GenBank/DDBJ whole genome shotgun (WGS) entry which is preliminary data.</text>
</comment>
<protein>
    <submittedName>
        <fullName evidence="1">DUF2877 domain-containing protein</fullName>
    </submittedName>
</protein>
<dbReference type="Proteomes" id="UP000460435">
    <property type="component" value="Unassembled WGS sequence"/>
</dbReference>
<gene>
    <name evidence="1" type="ORF">F7O44_00800</name>
</gene>
<dbReference type="RefSeq" id="WP_162448300.1">
    <property type="nucleotide sequence ID" value="NZ_WLZY01000001.1"/>
</dbReference>